<protein>
    <submittedName>
        <fullName evidence="4">NUDIX hydrolase</fullName>
    </submittedName>
</protein>
<dbReference type="Pfam" id="PF00293">
    <property type="entry name" value="NUDIX"/>
    <property type="match status" value="1"/>
</dbReference>
<keyword evidence="2 4" id="KW-0378">Hydrolase</keyword>
<gene>
    <name evidence="4" type="ORF">OG563_20745</name>
</gene>
<sequence>MPIVAAGAAKRRQLRRTRVFPDPAKEGREVMSDRDAKPFAQVGLAAGALFVRGEDVLLVHSVDRGCWDIPGGIVGPGESPAAACRRAIGEELGLDRPPQRLLVHDWTRKPAGDEIRYIFDCGELGDESAIQLRESEDRWQLVRVDTVDTLVGPESARRIWQGFRARMEGHAVYLEHGEPALRYPDTAPSWLDRQPDRDRHLG</sequence>
<keyword evidence="5" id="KW-1185">Reference proteome</keyword>
<dbReference type="PANTHER" id="PTHR43046:SF14">
    <property type="entry name" value="MUTT_NUDIX FAMILY PROTEIN"/>
    <property type="match status" value="1"/>
</dbReference>
<dbReference type="Proteomes" id="UP001432062">
    <property type="component" value="Chromosome"/>
</dbReference>
<dbReference type="PROSITE" id="PS51462">
    <property type="entry name" value="NUDIX"/>
    <property type="match status" value="1"/>
</dbReference>
<comment type="cofactor">
    <cofactor evidence="1">
        <name>Mg(2+)</name>
        <dbReference type="ChEBI" id="CHEBI:18420"/>
    </cofactor>
</comment>
<feature type="domain" description="Nudix hydrolase" evidence="3">
    <location>
        <begin position="41"/>
        <end position="164"/>
    </location>
</feature>
<dbReference type="GO" id="GO:0016787">
    <property type="term" value="F:hydrolase activity"/>
    <property type="evidence" value="ECO:0007669"/>
    <property type="project" value="UniProtKB-KW"/>
</dbReference>
<evidence type="ECO:0000259" key="3">
    <source>
        <dbReference type="PROSITE" id="PS51462"/>
    </source>
</evidence>
<evidence type="ECO:0000256" key="2">
    <source>
        <dbReference type="ARBA" id="ARBA00022801"/>
    </source>
</evidence>
<organism evidence="4 5">
    <name type="scientific">Nocardia vinacea</name>
    <dbReference type="NCBI Taxonomy" id="96468"/>
    <lineage>
        <taxon>Bacteria</taxon>
        <taxon>Bacillati</taxon>
        <taxon>Actinomycetota</taxon>
        <taxon>Actinomycetes</taxon>
        <taxon>Mycobacteriales</taxon>
        <taxon>Nocardiaceae</taxon>
        <taxon>Nocardia</taxon>
    </lineage>
</organism>
<evidence type="ECO:0000313" key="5">
    <source>
        <dbReference type="Proteomes" id="UP001432062"/>
    </source>
</evidence>
<dbReference type="EMBL" id="CP109441">
    <property type="protein sequence ID" value="WUV50412.1"/>
    <property type="molecule type" value="Genomic_DNA"/>
</dbReference>
<dbReference type="InterPro" id="IPR000086">
    <property type="entry name" value="NUDIX_hydrolase_dom"/>
</dbReference>
<dbReference type="SUPFAM" id="SSF55811">
    <property type="entry name" value="Nudix"/>
    <property type="match status" value="1"/>
</dbReference>
<name>A0ABZ1Z4E5_9NOCA</name>
<dbReference type="PANTHER" id="PTHR43046">
    <property type="entry name" value="GDP-MANNOSE MANNOSYL HYDROLASE"/>
    <property type="match status" value="1"/>
</dbReference>
<reference evidence="4" key="1">
    <citation type="submission" date="2022-10" db="EMBL/GenBank/DDBJ databases">
        <title>The complete genomes of actinobacterial strains from the NBC collection.</title>
        <authorList>
            <person name="Joergensen T.S."/>
            <person name="Alvarez Arevalo M."/>
            <person name="Sterndorff E.B."/>
            <person name="Faurdal D."/>
            <person name="Vuksanovic O."/>
            <person name="Mourched A.-S."/>
            <person name="Charusanti P."/>
            <person name="Shaw S."/>
            <person name="Blin K."/>
            <person name="Weber T."/>
        </authorList>
    </citation>
    <scope>NUCLEOTIDE SEQUENCE</scope>
    <source>
        <strain evidence="4">NBC_01482</strain>
    </source>
</reference>
<dbReference type="InterPro" id="IPR015797">
    <property type="entry name" value="NUDIX_hydrolase-like_dom_sf"/>
</dbReference>
<dbReference type="RefSeq" id="WP_327095097.1">
    <property type="nucleotide sequence ID" value="NZ_CP109149.1"/>
</dbReference>
<proteinExistence type="predicted"/>
<accession>A0ABZ1Z4E5</accession>
<evidence type="ECO:0000313" key="4">
    <source>
        <dbReference type="EMBL" id="WUV50412.1"/>
    </source>
</evidence>
<evidence type="ECO:0000256" key="1">
    <source>
        <dbReference type="ARBA" id="ARBA00001946"/>
    </source>
</evidence>
<dbReference type="Gene3D" id="3.90.79.10">
    <property type="entry name" value="Nucleoside Triphosphate Pyrophosphohydrolase"/>
    <property type="match status" value="1"/>
</dbReference>